<keyword evidence="8" id="KW-1185">Reference proteome</keyword>
<feature type="compositionally biased region" description="Basic and acidic residues" evidence="4">
    <location>
        <begin position="130"/>
        <end position="140"/>
    </location>
</feature>
<dbReference type="InterPro" id="IPR011600">
    <property type="entry name" value="Pept_C14_caspase"/>
</dbReference>
<protein>
    <submittedName>
        <fullName evidence="7">Uncharacterized protein</fullName>
    </submittedName>
</protein>
<sequence>MASIPREIIQKHNKLLVDLCDHINIKDQDYANFITALRNADLPPGRLSRVENEPAKLFQLMQQKGKLKVGDYKVLEEALENSDNKEALELVRKLGSEITQQMKVQGPTTIVAQETVQERNEFPNKRMKAEHRDAGDTPKKGYYDRENKIGYLLILNFTKDREGTEVDVSNLKKFFQETLNFEVDDPRENRQSDFSLSELNEVLEHTRSHLNYRAKKYYCFFCAILSHGDEKGIMCDDGQYKTVDEITKTFTNDKMSSFVGKPRVFLIQACRGLATQQGHDMADDWPADIADVTGKISVPTDADVLIAYATTPGNKAWRRENIGSWFIHVTISVLEERHLHEHVEEMFITIKDEIAKDDKWKTVSGGRMMPCTWSTLTQRLMI</sequence>
<reference evidence="7" key="1">
    <citation type="journal article" date="2021" name="Genome Biol. Evol.">
        <title>A High-Quality Reference Genome for a Parasitic Bivalve with Doubly Uniparental Inheritance (Bivalvia: Unionida).</title>
        <authorList>
            <person name="Smith C.H."/>
        </authorList>
    </citation>
    <scope>NUCLEOTIDE SEQUENCE</scope>
    <source>
        <strain evidence="7">CHS0354</strain>
    </source>
</reference>
<feature type="domain" description="Caspase family p10" evidence="5">
    <location>
        <begin position="294"/>
        <end position="382"/>
    </location>
</feature>
<dbReference type="GO" id="GO:0006508">
    <property type="term" value="P:proteolysis"/>
    <property type="evidence" value="ECO:0007669"/>
    <property type="project" value="InterPro"/>
</dbReference>
<evidence type="ECO:0000256" key="2">
    <source>
        <dbReference type="ARBA" id="ARBA00022703"/>
    </source>
</evidence>
<evidence type="ECO:0000259" key="5">
    <source>
        <dbReference type="PROSITE" id="PS50207"/>
    </source>
</evidence>
<dbReference type="Pfam" id="PF00656">
    <property type="entry name" value="Peptidase_C14"/>
    <property type="match status" value="1"/>
</dbReference>
<organism evidence="7 8">
    <name type="scientific">Potamilus streckersoni</name>
    <dbReference type="NCBI Taxonomy" id="2493646"/>
    <lineage>
        <taxon>Eukaryota</taxon>
        <taxon>Metazoa</taxon>
        <taxon>Spiralia</taxon>
        <taxon>Lophotrochozoa</taxon>
        <taxon>Mollusca</taxon>
        <taxon>Bivalvia</taxon>
        <taxon>Autobranchia</taxon>
        <taxon>Heteroconchia</taxon>
        <taxon>Palaeoheterodonta</taxon>
        <taxon>Unionida</taxon>
        <taxon>Unionoidea</taxon>
        <taxon>Unionidae</taxon>
        <taxon>Ambleminae</taxon>
        <taxon>Lampsilini</taxon>
        <taxon>Potamilus</taxon>
    </lineage>
</organism>
<dbReference type="GO" id="GO:0006915">
    <property type="term" value="P:apoptotic process"/>
    <property type="evidence" value="ECO:0007669"/>
    <property type="project" value="UniProtKB-KW"/>
</dbReference>
<comment type="similarity">
    <text evidence="1 3">Belongs to the peptidase C14A family.</text>
</comment>
<reference evidence="7" key="2">
    <citation type="journal article" date="2021" name="Genome Biol. Evol.">
        <title>Developing a high-quality reference genome for a parasitic bivalve with doubly uniparental inheritance (Bivalvia: Unionida).</title>
        <authorList>
            <person name="Smith C.H."/>
        </authorList>
    </citation>
    <scope>NUCLEOTIDE SEQUENCE</scope>
    <source>
        <strain evidence="7">CHS0354</strain>
        <tissue evidence="7">Mantle</tissue>
    </source>
</reference>
<evidence type="ECO:0000256" key="4">
    <source>
        <dbReference type="SAM" id="MobiDB-lite"/>
    </source>
</evidence>
<evidence type="ECO:0000256" key="3">
    <source>
        <dbReference type="RuleBase" id="RU003971"/>
    </source>
</evidence>
<dbReference type="Gene3D" id="3.40.50.1460">
    <property type="match status" value="1"/>
</dbReference>
<name>A0AAE0RMA6_9BIVA</name>
<dbReference type="Gene3D" id="1.10.533.10">
    <property type="entry name" value="Death Domain, Fas"/>
    <property type="match status" value="1"/>
</dbReference>
<dbReference type="InterPro" id="IPR015917">
    <property type="entry name" value="Pept_C14A"/>
</dbReference>
<evidence type="ECO:0000256" key="1">
    <source>
        <dbReference type="ARBA" id="ARBA00010134"/>
    </source>
</evidence>
<evidence type="ECO:0000313" key="7">
    <source>
        <dbReference type="EMBL" id="KAK3576034.1"/>
    </source>
</evidence>
<dbReference type="Proteomes" id="UP001195483">
    <property type="component" value="Unassembled WGS sequence"/>
</dbReference>
<dbReference type="PANTHER" id="PTHR48169">
    <property type="entry name" value="DED DOMAIN-CONTAINING PROTEIN"/>
    <property type="match status" value="1"/>
</dbReference>
<dbReference type="AlphaFoldDB" id="A0AAE0RMA6"/>
<dbReference type="PANTHER" id="PTHR48169:SF7">
    <property type="entry name" value="CASPASE 10"/>
    <property type="match status" value="1"/>
</dbReference>
<reference evidence="7" key="3">
    <citation type="submission" date="2023-05" db="EMBL/GenBank/DDBJ databases">
        <authorList>
            <person name="Smith C.H."/>
        </authorList>
    </citation>
    <scope>NUCLEOTIDE SEQUENCE</scope>
    <source>
        <strain evidence="7">CHS0354</strain>
        <tissue evidence="7">Mantle</tissue>
    </source>
</reference>
<dbReference type="PROSITE" id="PS50208">
    <property type="entry name" value="CASPASE_P20"/>
    <property type="match status" value="1"/>
</dbReference>
<dbReference type="EMBL" id="JAEAOA010000369">
    <property type="protein sequence ID" value="KAK3576034.1"/>
    <property type="molecule type" value="Genomic_DNA"/>
</dbReference>
<dbReference type="SUPFAM" id="SSF52129">
    <property type="entry name" value="Caspase-like"/>
    <property type="match status" value="1"/>
</dbReference>
<dbReference type="SMART" id="SM00115">
    <property type="entry name" value="CASc"/>
    <property type="match status" value="1"/>
</dbReference>
<dbReference type="InterPro" id="IPR002138">
    <property type="entry name" value="Pept_C14_p10"/>
</dbReference>
<dbReference type="InterPro" id="IPR011029">
    <property type="entry name" value="DEATH-like_dom_sf"/>
</dbReference>
<proteinExistence type="inferred from homology"/>
<accession>A0AAE0RMA6</accession>
<feature type="domain" description="Caspase family p20" evidence="6">
    <location>
        <begin position="161"/>
        <end position="274"/>
    </location>
</feature>
<feature type="region of interest" description="Disordered" evidence="4">
    <location>
        <begin position="121"/>
        <end position="140"/>
    </location>
</feature>
<dbReference type="GO" id="GO:0005737">
    <property type="term" value="C:cytoplasm"/>
    <property type="evidence" value="ECO:0007669"/>
    <property type="project" value="UniProtKB-ARBA"/>
</dbReference>
<dbReference type="GO" id="GO:0004197">
    <property type="term" value="F:cysteine-type endopeptidase activity"/>
    <property type="evidence" value="ECO:0007669"/>
    <property type="project" value="InterPro"/>
</dbReference>
<comment type="caution">
    <text evidence="7">The sequence shown here is derived from an EMBL/GenBank/DDBJ whole genome shotgun (WGS) entry which is preliminary data.</text>
</comment>
<dbReference type="GO" id="GO:0043067">
    <property type="term" value="P:regulation of programmed cell death"/>
    <property type="evidence" value="ECO:0007669"/>
    <property type="project" value="UniProtKB-ARBA"/>
</dbReference>
<dbReference type="InterPro" id="IPR001309">
    <property type="entry name" value="Pept_C14_p20"/>
</dbReference>
<gene>
    <name evidence="7" type="ORF">CHS0354_005187</name>
</gene>
<dbReference type="PROSITE" id="PS50207">
    <property type="entry name" value="CASPASE_P10"/>
    <property type="match status" value="1"/>
</dbReference>
<dbReference type="PRINTS" id="PR00376">
    <property type="entry name" value="IL1BCENZYME"/>
</dbReference>
<evidence type="ECO:0000259" key="6">
    <source>
        <dbReference type="PROSITE" id="PS50208"/>
    </source>
</evidence>
<keyword evidence="2" id="KW-0053">Apoptosis</keyword>
<dbReference type="GO" id="GO:0051604">
    <property type="term" value="P:protein maturation"/>
    <property type="evidence" value="ECO:0007669"/>
    <property type="project" value="UniProtKB-ARBA"/>
</dbReference>
<evidence type="ECO:0000313" key="8">
    <source>
        <dbReference type="Proteomes" id="UP001195483"/>
    </source>
</evidence>
<dbReference type="InterPro" id="IPR029030">
    <property type="entry name" value="Caspase-like_dom_sf"/>
</dbReference>